<dbReference type="Proteomes" id="UP000266723">
    <property type="component" value="Unassembled WGS sequence"/>
</dbReference>
<proteinExistence type="predicted"/>
<keyword evidence="2" id="KW-1185">Reference proteome</keyword>
<comment type="caution">
    <text evidence="1">The sequence shown here is derived from an EMBL/GenBank/DDBJ whole genome shotgun (WGS) entry which is preliminary data.</text>
</comment>
<sequence>MMFGVGLEMLLKVYPSRSVPYRSGLVVERVTAGMCRAGCGLQNVGPNPYHRIYRPSRGVPRDASLSNRLLHLLS</sequence>
<name>A0ABQ7C4S6_BRACR</name>
<dbReference type="EMBL" id="QGKV02000832">
    <property type="protein sequence ID" value="KAF3546691.1"/>
    <property type="molecule type" value="Genomic_DNA"/>
</dbReference>
<evidence type="ECO:0000313" key="2">
    <source>
        <dbReference type="Proteomes" id="UP000266723"/>
    </source>
</evidence>
<organism evidence="1 2">
    <name type="scientific">Brassica cretica</name>
    <name type="common">Mustard</name>
    <dbReference type="NCBI Taxonomy" id="69181"/>
    <lineage>
        <taxon>Eukaryota</taxon>
        <taxon>Viridiplantae</taxon>
        <taxon>Streptophyta</taxon>
        <taxon>Embryophyta</taxon>
        <taxon>Tracheophyta</taxon>
        <taxon>Spermatophyta</taxon>
        <taxon>Magnoliopsida</taxon>
        <taxon>eudicotyledons</taxon>
        <taxon>Gunneridae</taxon>
        <taxon>Pentapetalae</taxon>
        <taxon>rosids</taxon>
        <taxon>malvids</taxon>
        <taxon>Brassicales</taxon>
        <taxon>Brassicaceae</taxon>
        <taxon>Brassiceae</taxon>
        <taxon>Brassica</taxon>
    </lineage>
</organism>
<accession>A0ABQ7C4S6</accession>
<reference evidence="1 2" key="1">
    <citation type="journal article" date="2020" name="BMC Genomics">
        <title>Intraspecific diversification of the crop wild relative Brassica cretica Lam. using demographic model selection.</title>
        <authorList>
            <person name="Kioukis A."/>
            <person name="Michalopoulou V.A."/>
            <person name="Briers L."/>
            <person name="Pirintsos S."/>
            <person name="Studholme D.J."/>
            <person name="Pavlidis P."/>
            <person name="Sarris P.F."/>
        </authorList>
    </citation>
    <scope>NUCLEOTIDE SEQUENCE [LARGE SCALE GENOMIC DNA]</scope>
    <source>
        <strain evidence="2">cv. PFS-1207/04</strain>
    </source>
</reference>
<evidence type="ECO:0000313" key="1">
    <source>
        <dbReference type="EMBL" id="KAF3546691.1"/>
    </source>
</evidence>
<protein>
    <submittedName>
        <fullName evidence="1">Uncharacterized protein</fullName>
    </submittedName>
</protein>
<gene>
    <name evidence="1" type="ORF">DY000_02004300</name>
</gene>